<name>A0ACB8BD60_9AGAM</name>
<gene>
    <name evidence="1" type="ORF">BV22DRAFT_1016023</name>
</gene>
<comment type="caution">
    <text evidence="1">The sequence shown here is derived from an EMBL/GenBank/DDBJ whole genome shotgun (WGS) entry which is preliminary data.</text>
</comment>
<keyword evidence="2" id="KW-1185">Reference proteome</keyword>
<evidence type="ECO:0000313" key="1">
    <source>
        <dbReference type="EMBL" id="KAH7923116.1"/>
    </source>
</evidence>
<dbReference type="EMBL" id="MU266462">
    <property type="protein sequence ID" value="KAH7923116.1"/>
    <property type="molecule type" value="Genomic_DNA"/>
</dbReference>
<organism evidence="1 2">
    <name type="scientific">Leucogyrophana mollusca</name>
    <dbReference type="NCBI Taxonomy" id="85980"/>
    <lineage>
        <taxon>Eukaryota</taxon>
        <taxon>Fungi</taxon>
        <taxon>Dikarya</taxon>
        <taxon>Basidiomycota</taxon>
        <taxon>Agaricomycotina</taxon>
        <taxon>Agaricomycetes</taxon>
        <taxon>Agaricomycetidae</taxon>
        <taxon>Boletales</taxon>
        <taxon>Boletales incertae sedis</taxon>
        <taxon>Leucogyrophana</taxon>
    </lineage>
</organism>
<accession>A0ACB8BD60</accession>
<sequence length="96" mass="10787">IFRDLAPFGTAEHKPFLSTLSPWSQRATIINNVLNIDAARPWPTYSAWAEKYGGIVYSSTFGQQIIIVSSFQIASALFEQRSPIYSNRIDATVYTL</sequence>
<reference evidence="1" key="1">
    <citation type="journal article" date="2021" name="New Phytol.">
        <title>Evolutionary innovations through gain and loss of genes in the ectomycorrhizal Boletales.</title>
        <authorList>
            <person name="Wu G."/>
            <person name="Miyauchi S."/>
            <person name="Morin E."/>
            <person name="Kuo A."/>
            <person name="Drula E."/>
            <person name="Varga T."/>
            <person name="Kohler A."/>
            <person name="Feng B."/>
            <person name="Cao Y."/>
            <person name="Lipzen A."/>
            <person name="Daum C."/>
            <person name="Hundley H."/>
            <person name="Pangilinan J."/>
            <person name="Johnson J."/>
            <person name="Barry K."/>
            <person name="LaButti K."/>
            <person name="Ng V."/>
            <person name="Ahrendt S."/>
            <person name="Min B."/>
            <person name="Choi I.G."/>
            <person name="Park H."/>
            <person name="Plett J.M."/>
            <person name="Magnuson J."/>
            <person name="Spatafora J.W."/>
            <person name="Nagy L.G."/>
            <person name="Henrissat B."/>
            <person name="Grigoriev I.V."/>
            <person name="Yang Z.L."/>
            <person name="Xu J."/>
            <person name="Martin F.M."/>
        </authorList>
    </citation>
    <scope>NUCLEOTIDE SEQUENCE</scope>
    <source>
        <strain evidence="1">KUC20120723A-06</strain>
    </source>
</reference>
<protein>
    <submittedName>
        <fullName evidence="1">Uncharacterized protein</fullName>
    </submittedName>
</protein>
<dbReference type="Proteomes" id="UP000790709">
    <property type="component" value="Unassembled WGS sequence"/>
</dbReference>
<feature type="non-terminal residue" evidence="1">
    <location>
        <position position="1"/>
    </location>
</feature>
<evidence type="ECO:0000313" key="2">
    <source>
        <dbReference type="Proteomes" id="UP000790709"/>
    </source>
</evidence>
<proteinExistence type="predicted"/>